<reference evidence="2 3" key="1">
    <citation type="submission" date="2023-03" db="EMBL/GenBank/DDBJ databases">
        <title>WGS of Gossypium arboreum.</title>
        <authorList>
            <person name="Yu D."/>
        </authorList>
    </citation>
    <scope>NUCLEOTIDE SEQUENCE [LARGE SCALE GENOMIC DNA]</scope>
    <source>
        <tissue evidence="2">Leaf</tissue>
    </source>
</reference>
<keyword evidence="3" id="KW-1185">Reference proteome</keyword>
<dbReference type="Gene3D" id="3.30.420.10">
    <property type="entry name" value="Ribonuclease H-like superfamily/Ribonuclease H"/>
    <property type="match status" value="1"/>
</dbReference>
<dbReference type="PANTHER" id="PTHR47723:SF19">
    <property type="entry name" value="POLYNUCLEOTIDYL TRANSFERASE, RIBONUCLEASE H-LIKE SUPERFAMILY PROTEIN"/>
    <property type="match status" value="1"/>
</dbReference>
<sequence length="139" mass="16104">MHCSLWNLICWKLWSRRNHLIFRNELIQISTLLNQSVSLERHCKDVEIFKKESLFNTMLLPRWEPPEEGKVKLNSDGSVYMKTMQGKAGGVIRNHRGDWLMGYSRFVGVCSIHQAELWAISDGLAVAWGTWLQESDGEI</sequence>
<name>A0ABR0N2W5_GOSAR</name>
<organism evidence="2 3">
    <name type="scientific">Gossypium arboreum</name>
    <name type="common">Tree cotton</name>
    <name type="synonym">Gossypium nanking</name>
    <dbReference type="NCBI Taxonomy" id="29729"/>
    <lineage>
        <taxon>Eukaryota</taxon>
        <taxon>Viridiplantae</taxon>
        <taxon>Streptophyta</taxon>
        <taxon>Embryophyta</taxon>
        <taxon>Tracheophyta</taxon>
        <taxon>Spermatophyta</taxon>
        <taxon>Magnoliopsida</taxon>
        <taxon>eudicotyledons</taxon>
        <taxon>Gunneridae</taxon>
        <taxon>Pentapetalae</taxon>
        <taxon>rosids</taxon>
        <taxon>malvids</taxon>
        <taxon>Malvales</taxon>
        <taxon>Malvaceae</taxon>
        <taxon>Malvoideae</taxon>
        <taxon>Gossypium</taxon>
    </lineage>
</organism>
<evidence type="ECO:0000259" key="1">
    <source>
        <dbReference type="Pfam" id="PF13456"/>
    </source>
</evidence>
<gene>
    <name evidence="2" type="ORF">PVK06_038687</name>
</gene>
<evidence type="ECO:0000313" key="3">
    <source>
        <dbReference type="Proteomes" id="UP001358586"/>
    </source>
</evidence>
<dbReference type="EMBL" id="JARKNE010000011">
    <property type="protein sequence ID" value="KAK5784167.1"/>
    <property type="molecule type" value="Genomic_DNA"/>
</dbReference>
<dbReference type="InterPro" id="IPR036397">
    <property type="entry name" value="RNaseH_sf"/>
</dbReference>
<dbReference type="Proteomes" id="UP001358586">
    <property type="component" value="Chromosome 11"/>
</dbReference>
<protein>
    <recommendedName>
        <fullName evidence="1">RNase H type-1 domain-containing protein</fullName>
    </recommendedName>
</protein>
<dbReference type="CDD" id="cd06222">
    <property type="entry name" value="RNase_H_like"/>
    <property type="match status" value="1"/>
</dbReference>
<evidence type="ECO:0000313" key="2">
    <source>
        <dbReference type="EMBL" id="KAK5784167.1"/>
    </source>
</evidence>
<dbReference type="InterPro" id="IPR002156">
    <property type="entry name" value="RNaseH_domain"/>
</dbReference>
<dbReference type="InterPro" id="IPR044730">
    <property type="entry name" value="RNase_H-like_dom_plant"/>
</dbReference>
<dbReference type="Pfam" id="PF13456">
    <property type="entry name" value="RVT_3"/>
    <property type="match status" value="1"/>
</dbReference>
<dbReference type="InterPro" id="IPR053151">
    <property type="entry name" value="RNase_H-like"/>
</dbReference>
<comment type="caution">
    <text evidence="2">The sequence shown here is derived from an EMBL/GenBank/DDBJ whole genome shotgun (WGS) entry which is preliminary data.</text>
</comment>
<dbReference type="PANTHER" id="PTHR47723">
    <property type="entry name" value="OS05G0353850 PROTEIN"/>
    <property type="match status" value="1"/>
</dbReference>
<feature type="domain" description="RNase H type-1" evidence="1">
    <location>
        <begin position="74"/>
        <end position="131"/>
    </location>
</feature>
<accession>A0ABR0N2W5</accession>
<dbReference type="InterPro" id="IPR012337">
    <property type="entry name" value="RNaseH-like_sf"/>
</dbReference>
<dbReference type="SUPFAM" id="SSF53098">
    <property type="entry name" value="Ribonuclease H-like"/>
    <property type="match status" value="1"/>
</dbReference>
<proteinExistence type="predicted"/>